<dbReference type="InterPro" id="IPR036236">
    <property type="entry name" value="Znf_C2H2_sf"/>
</dbReference>
<accession>A0A3P8VM18</accession>
<evidence type="ECO:0000256" key="13">
    <source>
        <dbReference type="ARBA" id="ARBA00080469"/>
    </source>
</evidence>
<feature type="region of interest" description="Disordered" evidence="16">
    <location>
        <begin position="1"/>
        <end position="42"/>
    </location>
</feature>
<reference evidence="18 19" key="1">
    <citation type="journal article" date="2014" name="Nat. Genet.">
        <title>Whole-genome sequence of a flatfish provides insights into ZW sex chromosome evolution and adaptation to a benthic lifestyle.</title>
        <authorList>
            <person name="Chen S."/>
            <person name="Zhang G."/>
            <person name="Shao C."/>
            <person name="Huang Q."/>
            <person name="Liu G."/>
            <person name="Zhang P."/>
            <person name="Song W."/>
            <person name="An N."/>
            <person name="Chalopin D."/>
            <person name="Volff J.N."/>
            <person name="Hong Y."/>
            <person name="Li Q."/>
            <person name="Sha Z."/>
            <person name="Zhou H."/>
            <person name="Xie M."/>
            <person name="Yu Q."/>
            <person name="Liu Y."/>
            <person name="Xiang H."/>
            <person name="Wang N."/>
            <person name="Wu K."/>
            <person name="Yang C."/>
            <person name="Zhou Q."/>
            <person name="Liao X."/>
            <person name="Yang L."/>
            <person name="Hu Q."/>
            <person name="Zhang J."/>
            <person name="Meng L."/>
            <person name="Jin L."/>
            <person name="Tian Y."/>
            <person name="Lian J."/>
            <person name="Yang J."/>
            <person name="Miao G."/>
            <person name="Liu S."/>
            <person name="Liang Z."/>
            <person name="Yan F."/>
            <person name="Li Y."/>
            <person name="Sun B."/>
            <person name="Zhang H."/>
            <person name="Zhang J."/>
            <person name="Zhu Y."/>
            <person name="Du M."/>
            <person name="Zhao Y."/>
            <person name="Schartl M."/>
            <person name="Tang Q."/>
            <person name="Wang J."/>
        </authorList>
    </citation>
    <scope>NUCLEOTIDE SEQUENCE</scope>
</reference>
<feature type="compositionally biased region" description="Low complexity" evidence="16">
    <location>
        <begin position="123"/>
        <end position="132"/>
    </location>
</feature>
<feature type="domain" description="C2H2-type" evidence="17">
    <location>
        <begin position="73"/>
        <end position="100"/>
    </location>
</feature>
<dbReference type="Pfam" id="PF00096">
    <property type="entry name" value="zf-C2H2"/>
    <property type="match status" value="3"/>
</dbReference>
<feature type="domain" description="C2H2-type" evidence="17">
    <location>
        <begin position="213"/>
        <end position="240"/>
    </location>
</feature>
<dbReference type="Pfam" id="PF12874">
    <property type="entry name" value="zf-met"/>
    <property type="match status" value="1"/>
</dbReference>
<dbReference type="GO" id="GO:0005634">
    <property type="term" value="C:nucleus"/>
    <property type="evidence" value="ECO:0007669"/>
    <property type="project" value="UniProtKB-SubCell"/>
</dbReference>
<dbReference type="KEGG" id="csem:103393485"/>
<keyword evidence="6" id="KW-0862">Zinc</keyword>
<name>A0A3P8VM18_CYNSE</name>
<dbReference type="CTD" id="100535691"/>
<dbReference type="InParanoid" id="A0A3P8VM18"/>
<keyword evidence="9" id="KW-0804">Transcription</keyword>
<feature type="compositionally biased region" description="Polar residues" evidence="16">
    <location>
        <begin position="1"/>
        <end position="24"/>
    </location>
</feature>
<dbReference type="PROSITE" id="PS00028">
    <property type="entry name" value="ZINC_FINGER_C2H2_1"/>
    <property type="match status" value="7"/>
</dbReference>
<dbReference type="Ensembl" id="ENSCSET00000016531.1">
    <property type="protein sequence ID" value="ENSCSEP00000016323.1"/>
    <property type="gene ID" value="ENSCSEG00000010495.1"/>
</dbReference>
<dbReference type="GeneTree" id="ENSGT00940000158525"/>
<dbReference type="GO" id="GO:0008270">
    <property type="term" value="F:zinc ion binding"/>
    <property type="evidence" value="ECO:0007669"/>
    <property type="project" value="UniProtKB-KW"/>
</dbReference>
<dbReference type="AlphaFoldDB" id="A0A3P8VM18"/>
<evidence type="ECO:0000256" key="7">
    <source>
        <dbReference type="ARBA" id="ARBA00023015"/>
    </source>
</evidence>
<dbReference type="PROSITE" id="PS50157">
    <property type="entry name" value="ZINC_FINGER_C2H2_2"/>
    <property type="match status" value="6"/>
</dbReference>
<dbReference type="OMA" id="HVNQEGQ"/>
<dbReference type="PANTHER" id="PTHR16515">
    <property type="entry name" value="PR DOMAIN ZINC FINGER PROTEIN"/>
    <property type="match status" value="1"/>
</dbReference>
<dbReference type="FunFam" id="3.30.160.60:FF:000859">
    <property type="entry name" value="myc-associated zinc finger protein isoform X2"/>
    <property type="match status" value="1"/>
</dbReference>
<reference evidence="18" key="2">
    <citation type="submission" date="2025-08" db="UniProtKB">
        <authorList>
            <consortium name="Ensembl"/>
        </authorList>
    </citation>
    <scope>IDENTIFICATION</scope>
</reference>
<dbReference type="FunFam" id="3.30.160.60:FF:000108">
    <property type="entry name" value="Vascular endothelial zinc finger 1"/>
    <property type="match status" value="1"/>
</dbReference>
<evidence type="ECO:0000256" key="16">
    <source>
        <dbReference type="SAM" id="MobiDB-lite"/>
    </source>
</evidence>
<feature type="region of interest" description="Disordered" evidence="16">
    <location>
        <begin position="96"/>
        <end position="162"/>
    </location>
</feature>
<evidence type="ECO:0000256" key="8">
    <source>
        <dbReference type="ARBA" id="ARBA00023125"/>
    </source>
</evidence>
<dbReference type="PANTHER" id="PTHR16515:SF49">
    <property type="entry name" value="GASTRULA ZINC FINGER PROTEIN XLCGF49.1-LIKE-RELATED"/>
    <property type="match status" value="1"/>
</dbReference>
<dbReference type="GeneID" id="103393485"/>
<comment type="subunit">
    <text evidence="11">Interacts with BPTF.</text>
</comment>
<proteinExistence type="predicted"/>
<dbReference type="GO" id="GO:0000981">
    <property type="term" value="F:DNA-binding transcription factor activity, RNA polymerase II-specific"/>
    <property type="evidence" value="ECO:0007669"/>
    <property type="project" value="UniProtKB-ARBA"/>
</dbReference>
<dbReference type="FunFam" id="3.30.160.60:FF:000095">
    <property type="entry name" value="Vascular endothelial zinc finger 1"/>
    <property type="match status" value="1"/>
</dbReference>
<feature type="compositionally biased region" description="Polar residues" evidence="16">
    <location>
        <begin position="152"/>
        <end position="162"/>
    </location>
</feature>
<evidence type="ECO:0000256" key="14">
    <source>
        <dbReference type="ARBA" id="ARBA00082285"/>
    </source>
</evidence>
<evidence type="ECO:0000256" key="12">
    <source>
        <dbReference type="ARBA" id="ARBA00071313"/>
    </source>
</evidence>
<keyword evidence="5 15" id="KW-0863">Zinc-finger</keyword>
<keyword evidence="4" id="KW-0677">Repeat</keyword>
<dbReference type="OrthoDB" id="3176202at2759"/>
<keyword evidence="10" id="KW-0539">Nucleus</keyword>
<feature type="domain" description="C2H2-type" evidence="17">
    <location>
        <begin position="300"/>
        <end position="327"/>
    </location>
</feature>
<feature type="domain" description="C2H2-type" evidence="17">
    <location>
        <begin position="271"/>
        <end position="299"/>
    </location>
</feature>
<dbReference type="SMART" id="SM00355">
    <property type="entry name" value="ZnF_C2H2"/>
    <property type="match status" value="8"/>
</dbReference>
<dbReference type="Pfam" id="PF13894">
    <property type="entry name" value="zf-C2H2_4"/>
    <property type="match status" value="1"/>
</dbReference>
<sequence length="472" mass="51443">MDTSWSNFLFQTPPTQGQSDTPLQSELMPELTGTDQSPAEDHMVAPPSTVDTAALSEEPLPVKPLAKTSRPPHICSTCNKEFKNSYNLRRHQSVHTGIRMKDRSTREKEGGAKGARVEKQTIPLSLLQLTLPTQPPPPASTTPSATAVDTIPQPSLHTDQESQPISVSITQATVTMAAAALPVQAAIVEVGSVEQVEQNQNPAPNTTQVRKNHACEACGKAFRDVYHLNRHRLSHSDEKPYSCPICQQRFKRKDRMSYHVRSHQGGVEKPYVCPHCAKAFSRPDHLNSHVRQVHSTERPFKCTTCTSAFATRDRLRAHLIRHEEKVPCHICGKLLSAAYITDHMRVHNQSQHHACHLCNRSFTTLTYLRVHAQKHHGQEWKDSGGVRGIFGGTGAGGVLLCQLCGVQCKTATQLQGHMGTHANQSQNDAANTDSTGGTTVSVTVTAGSSDDATSTVGLLVTDCSSIAAQPHS</sequence>
<evidence type="ECO:0000256" key="9">
    <source>
        <dbReference type="ARBA" id="ARBA00023163"/>
    </source>
</evidence>
<evidence type="ECO:0000256" key="15">
    <source>
        <dbReference type="PROSITE-ProRule" id="PRU00042"/>
    </source>
</evidence>
<feature type="domain" description="C2H2-type" evidence="17">
    <location>
        <begin position="241"/>
        <end position="268"/>
    </location>
</feature>
<keyword evidence="8" id="KW-0238">DNA-binding</keyword>
<dbReference type="GO" id="GO:0045893">
    <property type="term" value="P:positive regulation of DNA-templated transcription"/>
    <property type="evidence" value="ECO:0007669"/>
    <property type="project" value="UniProtKB-ARBA"/>
</dbReference>
<dbReference type="FunFam" id="3.30.160.60:FF:000780">
    <property type="entry name" value="myc-associated zinc finger protein isoform X1"/>
    <property type="match status" value="1"/>
</dbReference>
<keyword evidence="3" id="KW-0479">Metal-binding</keyword>
<evidence type="ECO:0000256" key="5">
    <source>
        <dbReference type="ARBA" id="ARBA00022771"/>
    </source>
</evidence>
<dbReference type="InterPro" id="IPR050331">
    <property type="entry name" value="Zinc_finger"/>
</dbReference>
<evidence type="ECO:0000256" key="1">
    <source>
        <dbReference type="ARBA" id="ARBA00004123"/>
    </source>
</evidence>
<feature type="compositionally biased region" description="Basic and acidic residues" evidence="16">
    <location>
        <begin position="99"/>
        <end position="119"/>
    </location>
</feature>
<evidence type="ECO:0000256" key="4">
    <source>
        <dbReference type="ARBA" id="ARBA00022737"/>
    </source>
</evidence>
<evidence type="ECO:0000256" key="3">
    <source>
        <dbReference type="ARBA" id="ARBA00022723"/>
    </source>
</evidence>
<comment type="subcellular location">
    <subcellularLocation>
        <location evidence="1">Nucleus</location>
    </subcellularLocation>
</comment>
<keyword evidence="2" id="KW-0597">Phosphoprotein</keyword>
<evidence type="ECO:0000256" key="2">
    <source>
        <dbReference type="ARBA" id="ARBA00022553"/>
    </source>
</evidence>
<evidence type="ECO:0000256" key="6">
    <source>
        <dbReference type="ARBA" id="ARBA00022833"/>
    </source>
</evidence>
<dbReference type="RefSeq" id="XP_024920396.1">
    <property type="nucleotide sequence ID" value="XM_025064628.1"/>
</dbReference>
<keyword evidence="19" id="KW-1185">Reference proteome</keyword>
<reference evidence="18" key="3">
    <citation type="submission" date="2025-09" db="UniProtKB">
        <authorList>
            <consortium name="Ensembl"/>
        </authorList>
    </citation>
    <scope>IDENTIFICATION</scope>
</reference>
<evidence type="ECO:0000259" key="17">
    <source>
        <dbReference type="PROSITE" id="PS50157"/>
    </source>
</evidence>
<dbReference type="GO" id="GO:0000978">
    <property type="term" value="F:RNA polymerase II cis-regulatory region sequence-specific DNA binding"/>
    <property type="evidence" value="ECO:0007669"/>
    <property type="project" value="UniProtKB-ARBA"/>
</dbReference>
<dbReference type="Gene3D" id="3.30.160.60">
    <property type="entry name" value="Classic Zinc Finger"/>
    <property type="match status" value="6"/>
</dbReference>
<organism evidence="18 19">
    <name type="scientific">Cynoglossus semilaevis</name>
    <name type="common">Tongue sole</name>
    <dbReference type="NCBI Taxonomy" id="244447"/>
    <lineage>
        <taxon>Eukaryota</taxon>
        <taxon>Metazoa</taxon>
        <taxon>Chordata</taxon>
        <taxon>Craniata</taxon>
        <taxon>Vertebrata</taxon>
        <taxon>Euteleostomi</taxon>
        <taxon>Actinopterygii</taxon>
        <taxon>Neopterygii</taxon>
        <taxon>Teleostei</taxon>
        <taxon>Neoteleostei</taxon>
        <taxon>Acanthomorphata</taxon>
        <taxon>Carangaria</taxon>
        <taxon>Pleuronectiformes</taxon>
        <taxon>Pleuronectoidei</taxon>
        <taxon>Cynoglossidae</taxon>
        <taxon>Cynoglossinae</taxon>
        <taxon>Cynoglossus</taxon>
    </lineage>
</organism>
<evidence type="ECO:0000313" key="19">
    <source>
        <dbReference type="Proteomes" id="UP000265120"/>
    </source>
</evidence>
<dbReference type="SUPFAM" id="SSF57667">
    <property type="entry name" value="beta-beta-alpha zinc fingers"/>
    <property type="match status" value="4"/>
</dbReference>
<feature type="domain" description="C2H2-type" evidence="17">
    <location>
        <begin position="353"/>
        <end position="380"/>
    </location>
</feature>
<protein>
    <recommendedName>
        <fullName evidence="12">Myc-associated zinc finger protein</fullName>
    </recommendedName>
    <alternativeName>
        <fullName evidence="13">Pur-1</fullName>
    </alternativeName>
    <alternativeName>
        <fullName evidence="14">Purine-binding transcription factor</fullName>
    </alternativeName>
</protein>
<evidence type="ECO:0000256" key="11">
    <source>
        <dbReference type="ARBA" id="ARBA00066158"/>
    </source>
</evidence>
<keyword evidence="7" id="KW-0805">Transcription regulation</keyword>
<dbReference type="InterPro" id="IPR013087">
    <property type="entry name" value="Znf_C2H2_type"/>
</dbReference>
<dbReference type="Proteomes" id="UP000265120">
    <property type="component" value="Chromosome 17"/>
</dbReference>
<evidence type="ECO:0000256" key="10">
    <source>
        <dbReference type="ARBA" id="ARBA00023242"/>
    </source>
</evidence>
<dbReference type="Pfam" id="PF13912">
    <property type="entry name" value="zf-C2H2_6"/>
    <property type="match status" value="1"/>
</dbReference>
<evidence type="ECO:0000313" key="18">
    <source>
        <dbReference type="Ensembl" id="ENSCSEP00000016323.1"/>
    </source>
</evidence>
<dbReference type="FunFam" id="3.30.160.60:FF:004459">
    <property type="match status" value="1"/>
</dbReference>